<evidence type="ECO:0000313" key="4">
    <source>
        <dbReference type="EMBL" id="AMY11469.1"/>
    </source>
</evidence>
<dbReference type="CDD" id="cd18809">
    <property type="entry name" value="SF1_C_RecD"/>
    <property type="match status" value="1"/>
</dbReference>
<dbReference type="Proteomes" id="UP000076079">
    <property type="component" value="Chromosome"/>
</dbReference>
<dbReference type="Gene3D" id="1.10.150.20">
    <property type="entry name" value="5' to 3' exonuclease, C-terminal subdomain"/>
    <property type="match status" value="1"/>
</dbReference>
<dbReference type="InterPro" id="IPR041451">
    <property type="entry name" value="RecD2_SH13"/>
</dbReference>
<keyword evidence="1" id="KW-0547">Nucleotide-binding</keyword>
<dbReference type="SMART" id="SM00382">
    <property type="entry name" value="AAA"/>
    <property type="match status" value="1"/>
</dbReference>
<keyword evidence="4" id="KW-0378">Hydrolase</keyword>
<gene>
    <name evidence="4" type="primary">recD</name>
    <name evidence="4" type="ORF">LuPra_04719</name>
</gene>
<dbReference type="InterPro" id="IPR003593">
    <property type="entry name" value="AAA+_ATPase"/>
</dbReference>
<dbReference type="PATRIC" id="fig|1813736.3.peg.4976"/>
<keyword evidence="2" id="KW-0067">ATP-binding</keyword>
<dbReference type="Gene3D" id="2.30.30.940">
    <property type="match status" value="1"/>
</dbReference>
<dbReference type="EMBL" id="CP015136">
    <property type="protein sequence ID" value="AMY11469.1"/>
    <property type="molecule type" value="Genomic_DNA"/>
</dbReference>
<dbReference type="SUPFAM" id="SSF47781">
    <property type="entry name" value="RuvA domain 2-like"/>
    <property type="match status" value="1"/>
</dbReference>
<dbReference type="EC" id="3.1.11.5" evidence="4"/>
<dbReference type="InterPro" id="IPR050534">
    <property type="entry name" value="Coronavir_polyprotein_1ab"/>
</dbReference>
<protein>
    <submittedName>
        <fullName evidence="4">Exodeoxyribonuclease V alpha chain</fullName>
        <ecNumber evidence="4">3.1.11.5</ecNumber>
    </submittedName>
</protein>
<evidence type="ECO:0000259" key="3">
    <source>
        <dbReference type="SMART" id="SM00382"/>
    </source>
</evidence>
<dbReference type="InterPro" id="IPR029493">
    <property type="entry name" value="RecD2-like_HHH"/>
</dbReference>
<dbReference type="GO" id="GO:0009338">
    <property type="term" value="C:exodeoxyribonuclease V complex"/>
    <property type="evidence" value="ECO:0007669"/>
    <property type="project" value="TreeGrafter"/>
</dbReference>
<dbReference type="Pfam" id="PF14490">
    <property type="entry name" value="HHH_RecD2"/>
    <property type="match status" value="1"/>
</dbReference>
<organism evidence="4 5">
    <name type="scientific">Luteitalea pratensis</name>
    <dbReference type="NCBI Taxonomy" id="1855912"/>
    <lineage>
        <taxon>Bacteria</taxon>
        <taxon>Pseudomonadati</taxon>
        <taxon>Acidobacteriota</taxon>
        <taxon>Vicinamibacteria</taxon>
        <taxon>Vicinamibacterales</taxon>
        <taxon>Vicinamibacteraceae</taxon>
        <taxon>Luteitalea</taxon>
    </lineage>
</organism>
<dbReference type="RefSeq" id="WP_110173013.1">
    <property type="nucleotide sequence ID" value="NZ_CP015136.1"/>
</dbReference>
<dbReference type="NCBIfam" id="TIGR01448">
    <property type="entry name" value="recD_rel"/>
    <property type="match status" value="1"/>
</dbReference>
<reference evidence="4 5" key="1">
    <citation type="journal article" date="2016" name="Genome Announc.">
        <title>First Complete Genome Sequence of a Subdivision 6 Acidobacterium Strain.</title>
        <authorList>
            <person name="Huang S."/>
            <person name="Vieira S."/>
            <person name="Bunk B."/>
            <person name="Riedel T."/>
            <person name="Sproer C."/>
            <person name="Overmann J."/>
        </authorList>
    </citation>
    <scope>NUCLEOTIDE SEQUENCE [LARGE SCALE GENOMIC DNA]</scope>
    <source>
        <strain evidence="5">DSM 100886 HEG_-6_39</strain>
    </source>
</reference>
<dbReference type="Gene3D" id="3.40.50.300">
    <property type="entry name" value="P-loop containing nucleotide triphosphate hydrolases"/>
    <property type="match status" value="2"/>
</dbReference>
<dbReference type="AlphaFoldDB" id="A0A143PUI1"/>
<dbReference type="GO" id="GO:0006310">
    <property type="term" value="P:DNA recombination"/>
    <property type="evidence" value="ECO:0007669"/>
    <property type="project" value="InterPro"/>
</dbReference>
<dbReference type="InterPro" id="IPR010994">
    <property type="entry name" value="RuvA_2-like"/>
</dbReference>
<keyword evidence="5" id="KW-1185">Reference proteome</keyword>
<dbReference type="GO" id="GO:0017116">
    <property type="term" value="F:single-stranded DNA helicase activity"/>
    <property type="evidence" value="ECO:0007669"/>
    <property type="project" value="TreeGrafter"/>
</dbReference>
<evidence type="ECO:0000256" key="2">
    <source>
        <dbReference type="ARBA" id="ARBA00022840"/>
    </source>
</evidence>
<dbReference type="KEGG" id="abac:LuPra_04719"/>
<dbReference type="OrthoDB" id="1634048at2"/>
<dbReference type="PANTHER" id="PTHR43788:SF6">
    <property type="entry name" value="DNA HELICASE B"/>
    <property type="match status" value="1"/>
</dbReference>
<dbReference type="Pfam" id="PF13538">
    <property type="entry name" value="UvrD_C_2"/>
    <property type="match status" value="1"/>
</dbReference>
<dbReference type="InterPro" id="IPR027785">
    <property type="entry name" value="UvrD-like_helicase_C"/>
</dbReference>
<dbReference type="GO" id="GO:0043139">
    <property type="term" value="F:5'-3' DNA helicase activity"/>
    <property type="evidence" value="ECO:0007669"/>
    <property type="project" value="InterPro"/>
</dbReference>
<dbReference type="Pfam" id="PF18335">
    <property type="entry name" value="SH3_13"/>
    <property type="match status" value="1"/>
</dbReference>
<evidence type="ECO:0000313" key="5">
    <source>
        <dbReference type="Proteomes" id="UP000076079"/>
    </source>
</evidence>
<dbReference type="InterPro" id="IPR006345">
    <property type="entry name" value="RecD2"/>
</dbReference>
<dbReference type="InterPro" id="IPR027417">
    <property type="entry name" value="P-loop_NTPase"/>
</dbReference>
<accession>A0A143PUI1</accession>
<dbReference type="HAMAP" id="MF_01488">
    <property type="entry name" value="RecD2"/>
    <property type="match status" value="1"/>
</dbReference>
<dbReference type="PANTHER" id="PTHR43788">
    <property type="entry name" value="DNA2/NAM7 HELICASE FAMILY MEMBER"/>
    <property type="match status" value="1"/>
</dbReference>
<dbReference type="Pfam" id="PF13245">
    <property type="entry name" value="AAA_19"/>
    <property type="match status" value="1"/>
</dbReference>
<dbReference type="GO" id="GO:0008854">
    <property type="term" value="F:exodeoxyribonuclease V activity"/>
    <property type="evidence" value="ECO:0007669"/>
    <property type="project" value="UniProtKB-EC"/>
</dbReference>
<sequence length="736" mass="79793">MSPRREIQAGRSPLLAGSHQGAEYVAGQVERITYHDAESGFCVLRVALRSRREPATVVGHAAQVAIGEHVHATGAWVQDRTHGQQFKADWIRVSPPDSPEGIERYLGSGLIKGVGPHLAKLLVAAFGTAVFDVIDREPDRLLEIAGIGHVRARRIVENWQGQRAVREIMVFLHTHGVSTSRAVRIHRTYGADAVKVLTEDPYRLARDIRGVGFLTADQIARQIGVPTDAMSRRRGALQHVLSEAVDQGHCALPVTELRERTASLVELAPSLIDEAIAEEIAAATVVGAVIDGTPILALATLDASERTVATRLAELVARPRPWPDIDADRAIPWAEGKLSLALSPSQRVAVARALGARVLVLTGGPGVGKTTVLRAILAILMAKGVRPLLAAPTGRAAKRMTEATGLEAKTIHRLLEINPQDGRFRRRAGNPLEGDLLVVDESSMVDVVLMAHLLQAVPDTMGVLLVGDVDQLPSVGPGQVLADVIDSGRVPVARLTEIHRQSAESRIVLAAHAINAGDMPAFSQSGQGDCFFVEAEDAERALQRLLQVVSERIPQRFGLDPVRDVQVLCPMNRGGLGAQALNQALQRLLNPHGAPAIERYGQRFAVGDKVMQIENDYDKEVYNGDLGVVRAIAVEEETMTVEFDGRPVTFDFGDLDRVVLAYATTVHKAQGSEYPAVVIPVTTQHYPMLQRHLLYTGVTRGKRLVVLVGQTRALAIAVRGKQTRRRWSQLRALLSA</sequence>
<name>A0A143PUI1_LUTPR</name>
<dbReference type="Pfam" id="PF23139">
    <property type="entry name" value="OB_YrrC"/>
    <property type="match status" value="1"/>
</dbReference>
<dbReference type="GO" id="GO:0005524">
    <property type="term" value="F:ATP binding"/>
    <property type="evidence" value="ECO:0007669"/>
    <property type="project" value="UniProtKB-KW"/>
</dbReference>
<dbReference type="STRING" id="1855912.LuPra_04719"/>
<feature type="domain" description="AAA+ ATPase" evidence="3">
    <location>
        <begin position="355"/>
        <end position="552"/>
    </location>
</feature>
<dbReference type="GO" id="GO:0003677">
    <property type="term" value="F:DNA binding"/>
    <property type="evidence" value="ECO:0007669"/>
    <property type="project" value="InterPro"/>
</dbReference>
<reference evidence="5" key="2">
    <citation type="submission" date="2016-04" db="EMBL/GenBank/DDBJ databases">
        <title>First Complete Genome Sequence of a Subdivision 6 Acidobacterium.</title>
        <authorList>
            <person name="Huang S."/>
            <person name="Vieira S."/>
            <person name="Bunk B."/>
            <person name="Riedel T."/>
            <person name="Sproeer C."/>
            <person name="Overmann J."/>
        </authorList>
    </citation>
    <scope>NUCLEOTIDE SEQUENCE [LARGE SCALE GENOMIC DNA]</scope>
    <source>
        <strain evidence="5">DSM 100886 HEG_-6_39</strain>
    </source>
</reference>
<evidence type="ECO:0000256" key="1">
    <source>
        <dbReference type="ARBA" id="ARBA00022741"/>
    </source>
</evidence>
<dbReference type="Pfam" id="PF14520">
    <property type="entry name" value="HHH_5"/>
    <property type="match status" value="1"/>
</dbReference>
<dbReference type="InterPro" id="IPR055446">
    <property type="entry name" value="RecD2_N_OB"/>
</dbReference>
<dbReference type="SUPFAM" id="SSF52540">
    <property type="entry name" value="P-loop containing nucleoside triphosphate hydrolases"/>
    <property type="match status" value="2"/>
</dbReference>
<dbReference type="Gene3D" id="1.10.10.2220">
    <property type="match status" value="1"/>
</dbReference>
<proteinExistence type="inferred from homology"/>
<dbReference type="CDD" id="cd17933">
    <property type="entry name" value="DEXSc_RecD-like"/>
    <property type="match status" value="1"/>
</dbReference>